<sequence length="364" mass="41759">MKKTLFFVTTLNSGGIENYLLRFLRSFEGQIEPVIICKGNEFGELEEEYKKIKNIRLIKMNVGFFDLPSYIKIFKLIKTSNFDSVCDFTGNFSGLTLLAANMAKVKKRISFYRGSSNHFKETFFKLSYNKLMQFLVQKNATKILSNSRTAIEYFYPQVKRDNPKFQVIYNGIDARFFEEVMPFTKEDFDIPDKSFVVGHTGRYDVAKNHQTIIKIAEKLCSQHVDIYFVLCGKGTDTFLNSYVSSSPVLAGKVKILGYRNDVKRILPVFDLFLFPSITEGQPNSLIEAMVRGLPVVASNINPIIETTPEEIHPDLVAPLDVAGFCEKIESFYFNRAKLGEKNYSQWAKGNFDGEKLFNQFFNEL</sequence>
<keyword evidence="3" id="KW-1185">Reference proteome</keyword>
<reference evidence="2 3" key="1">
    <citation type="submission" date="2018-10" db="EMBL/GenBank/DDBJ databases">
        <title>Genomic Encyclopedia of Archaeal and Bacterial Type Strains, Phase II (KMG-II): from individual species to whole genera.</title>
        <authorList>
            <person name="Goeker M."/>
        </authorList>
    </citation>
    <scope>NUCLEOTIDE SEQUENCE [LARGE SCALE GENOMIC DNA]</scope>
    <source>
        <strain evidence="2 3">DSM 29537</strain>
    </source>
</reference>
<gene>
    <name evidence="2" type="ORF">CLV94_2472</name>
</gene>
<dbReference type="GO" id="GO:0016757">
    <property type="term" value="F:glycosyltransferase activity"/>
    <property type="evidence" value="ECO:0007669"/>
    <property type="project" value="UniProtKB-ARBA"/>
</dbReference>
<evidence type="ECO:0000259" key="1">
    <source>
        <dbReference type="Pfam" id="PF13439"/>
    </source>
</evidence>
<dbReference type="Pfam" id="PF13692">
    <property type="entry name" value="Glyco_trans_1_4"/>
    <property type="match status" value="1"/>
</dbReference>
<feature type="domain" description="Glycosyltransferase subfamily 4-like N-terminal" evidence="1">
    <location>
        <begin position="14"/>
        <end position="174"/>
    </location>
</feature>
<dbReference type="EMBL" id="RBLC01000003">
    <property type="protein sequence ID" value="RKS21837.1"/>
    <property type="molecule type" value="Genomic_DNA"/>
</dbReference>
<dbReference type="PANTHER" id="PTHR12526:SF630">
    <property type="entry name" value="GLYCOSYLTRANSFERASE"/>
    <property type="match status" value="1"/>
</dbReference>
<dbReference type="SUPFAM" id="SSF53756">
    <property type="entry name" value="UDP-Glycosyltransferase/glycogen phosphorylase"/>
    <property type="match status" value="1"/>
</dbReference>
<accession>A0A495M6X1</accession>
<keyword evidence="2" id="KW-0808">Transferase</keyword>
<dbReference type="Proteomes" id="UP000277579">
    <property type="component" value="Unassembled WGS sequence"/>
</dbReference>
<dbReference type="Gene3D" id="3.40.50.2000">
    <property type="entry name" value="Glycogen Phosphorylase B"/>
    <property type="match status" value="2"/>
</dbReference>
<dbReference type="RefSeq" id="WP_121376776.1">
    <property type="nucleotide sequence ID" value="NZ_RBLC01000003.1"/>
</dbReference>
<dbReference type="InterPro" id="IPR028098">
    <property type="entry name" value="Glyco_trans_4-like_N"/>
</dbReference>
<dbReference type="Pfam" id="PF13439">
    <property type="entry name" value="Glyco_transf_4"/>
    <property type="match status" value="1"/>
</dbReference>
<organism evidence="2 3">
    <name type="scientific">Flavobacterium endophyticum</name>
    <dbReference type="NCBI Taxonomy" id="1540163"/>
    <lineage>
        <taxon>Bacteria</taxon>
        <taxon>Pseudomonadati</taxon>
        <taxon>Bacteroidota</taxon>
        <taxon>Flavobacteriia</taxon>
        <taxon>Flavobacteriales</taxon>
        <taxon>Flavobacteriaceae</taxon>
        <taxon>Flavobacterium</taxon>
    </lineage>
</organism>
<comment type="caution">
    <text evidence="2">The sequence shown here is derived from an EMBL/GenBank/DDBJ whole genome shotgun (WGS) entry which is preliminary data.</text>
</comment>
<evidence type="ECO:0000313" key="3">
    <source>
        <dbReference type="Proteomes" id="UP000277579"/>
    </source>
</evidence>
<evidence type="ECO:0000313" key="2">
    <source>
        <dbReference type="EMBL" id="RKS21837.1"/>
    </source>
</evidence>
<protein>
    <submittedName>
        <fullName evidence="2">Glycosyltransferase involved in cell wall biosynthesis</fullName>
    </submittedName>
</protein>
<dbReference type="PANTHER" id="PTHR12526">
    <property type="entry name" value="GLYCOSYLTRANSFERASE"/>
    <property type="match status" value="1"/>
</dbReference>
<proteinExistence type="predicted"/>
<name>A0A495M6X1_9FLAO</name>
<dbReference type="OrthoDB" id="9811239at2"/>
<dbReference type="AlphaFoldDB" id="A0A495M6X1"/>